<dbReference type="Gene3D" id="1.10.760.10">
    <property type="entry name" value="Cytochrome c-like domain"/>
    <property type="match status" value="1"/>
</dbReference>
<dbReference type="AlphaFoldDB" id="A0A845S883"/>
<accession>A0A845S883</accession>
<keyword evidence="1" id="KW-0813">Transport</keyword>
<evidence type="ECO:0000256" key="5">
    <source>
        <dbReference type="ARBA" id="ARBA00023004"/>
    </source>
</evidence>
<dbReference type="PRINTS" id="PR00604">
    <property type="entry name" value="CYTCHRMECIAB"/>
</dbReference>
<name>A0A845S883_9PROT</name>
<evidence type="ECO:0000256" key="6">
    <source>
        <dbReference type="PROSITE-ProRule" id="PRU00433"/>
    </source>
</evidence>
<dbReference type="GO" id="GO:0020037">
    <property type="term" value="F:heme binding"/>
    <property type="evidence" value="ECO:0007669"/>
    <property type="project" value="InterPro"/>
</dbReference>
<proteinExistence type="predicted"/>
<dbReference type="InterPro" id="IPR036909">
    <property type="entry name" value="Cyt_c-like_dom_sf"/>
</dbReference>
<evidence type="ECO:0000256" key="2">
    <source>
        <dbReference type="ARBA" id="ARBA00022617"/>
    </source>
</evidence>
<evidence type="ECO:0000256" key="4">
    <source>
        <dbReference type="ARBA" id="ARBA00022982"/>
    </source>
</evidence>
<evidence type="ECO:0000313" key="9">
    <source>
        <dbReference type="EMBL" id="NCU53019.1"/>
    </source>
</evidence>
<keyword evidence="2 6" id="KW-0349">Heme</keyword>
<feature type="domain" description="Cytochrome c" evidence="7">
    <location>
        <begin position="73"/>
        <end position="173"/>
    </location>
</feature>
<keyword evidence="3 6" id="KW-0479">Metal-binding</keyword>
<evidence type="ECO:0000256" key="3">
    <source>
        <dbReference type="ARBA" id="ARBA00022723"/>
    </source>
</evidence>
<dbReference type="Proteomes" id="UP000713222">
    <property type="component" value="Unassembled WGS sequence"/>
</dbReference>
<evidence type="ECO:0000256" key="1">
    <source>
        <dbReference type="ARBA" id="ARBA00022448"/>
    </source>
</evidence>
<reference evidence="10 11" key="1">
    <citation type="submission" date="2018-10" db="EMBL/GenBank/DDBJ databases">
        <title>Iterative Subtractive Binning of Freshwater Chronoseries Metagenomes Recovers Nearly Complete Genomes from over Four Hundred Novel Species.</title>
        <authorList>
            <person name="Rodriguez-R L.M."/>
            <person name="Tsementzi D."/>
            <person name="Luo C."/>
            <person name="Konstantinidis K.T."/>
        </authorList>
    </citation>
    <scope>NUCLEOTIDE SEQUENCE [LARGE SCALE GENOMIC DNA]</scope>
    <source>
        <strain evidence="10">WB7_2B_003</strain>
        <strain evidence="8">WB7_6_001</strain>
        <strain evidence="9">WB8_2A_004</strain>
    </source>
</reference>
<dbReference type="SUPFAM" id="SSF46626">
    <property type="entry name" value="Cytochrome c"/>
    <property type="match status" value="1"/>
</dbReference>
<gene>
    <name evidence="8" type="ORF">EBV32_03150</name>
    <name evidence="10" type="ORF">EBV78_01360</name>
    <name evidence="9" type="ORF">EBX74_01760</name>
</gene>
<dbReference type="Proteomes" id="UP000572953">
    <property type="component" value="Unassembled WGS sequence"/>
</dbReference>
<dbReference type="PANTHER" id="PTHR11961">
    <property type="entry name" value="CYTOCHROME C"/>
    <property type="match status" value="1"/>
</dbReference>
<evidence type="ECO:0000313" key="11">
    <source>
        <dbReference type="Proteomes" id="UP000572953"/>
    </source>
</evidence>
<keyword evidence="5 6" id="KW-0408">Iron</keyword>
<keyword evidence="4" id="KW-0249">Electron transport</keyword>
<dbReference type="GO" id="GO:0009055">
    <property type="term" value="F:electron transfer activity"/>
    <property type="evidence" value="ECO:0007669"/>
    <property type="project" value="InterPro"/>
</dbReference>
<sequence length="173" mass="18516">MDSFEFNKIAAAVLVVALLLIGLNQIADSIYHVKKPETPGYKIEGVTETKTEAKGEAKKEEKLADIKVLLATANVAAGENTFKKCAACHTNVSGGAVKIGPPMWGIVGKKSASHPEFKYSSALAAHGKAWTVEELNAFLYKPADYIKGTKMAFAGIAKDDERASLIAYLSTLK</sequence>
<dbReference type="EMBL" id="RGOB01000032">
    <property type="protein sequence ID" value="NCU53019.1"/>
    <property type="molecule type" value="Genomic_DNA"/>
</dbReference>
<comment type="caution">
    <text evidence="10">The sequence shown here is derived from an EMBL/GenBank/DDBJ whole genome shotgun (WGS) entry which is preliminary data.</text>
</comment>
<evidence type="ECO:0000313" key="8">
    <source>
        <dbReference type="EMBL" id="NBN88070.1"/>
    </source>
</evidence>
<evidence type="ECO:0000313" key="10">
    <source>
        <dbReference type="EMBL" id="NCU62732.1"/>
    </source>
</evidence>
<protein>
    <submittedName>
        <fullName evidence="10">Cytochrome c family protein</fullName>
    </submittedName>
</protein>
<organism evidence="10 11">
    <name type="scientific">Candidatus Fonsibacter lacus</name>
    <dbReference type="NCBI Taxonomy" id="2576439"/>
    <lineage>
        <taxon>Bacteria</taxon>
        <taxon>Pseudomonadati</taxon>
        <taxon>Pseudomonadota</taxon>
        <taxon>Alphaproteobacteria</taxon>
        <taxon>Candidatus Pelagibacterales</taxon>
        <taxon>Candidatus Pelagibacterales incertae sedis</taxon>
        <taxon>Candidatus Fonsibacter</taxon>
    </lineage>
</organism>
<dbReference type="PROSITE" id="PS51007">
    <property type="entry name" value="CYTC"/>
    <property type="match status" value="1"/>
</dbReference>
<dbReference type="InterPro" id="IPR002327">
    <property type="entry name" value="Cyt_c_1A/1B"/>
</dbReference>
<dbReference type="EMBL" id="RGGN01000028">
    <property type="protein sequence ID" value="NCU62732.1"/>
    <property type="molecule type" value="Genomic_DNA"/>
</dbReference>
<dbReference type="InterPro" id="IPR009056">
    <property type="entry name" value="Cyt_c-like_dom"/>
</dbReference>
<dbReference type="Proteomes" id="UP000747791">
    <property type="component" value="Unassembled WGS sequence"/>
</dbReference>
<evidence type="ECO:0000259" key="7">
    <source>
        <dbReference type="PROSITE" id="PS51007"/>
    </source>
</evidence>
<dbReference type="Pfam" id="PF00034">
    <property type="entry name" value="Cytochrom_C"/>
    <property type="match status" value="1"/>
</dbReference>
<dbReference type="EMBL" id="RGET01000043">
    <property type="protein sequence ID" value="NBN88070.1"/>
    <property type="molecule type" value="Genomic_DNA"/>
</dbReference>
<dbReference type="GO" id="GO:0046872">
    <property type="term" value="F:metal ion binding"/>
    <property type="evidence" value="ECO:0007669"/>
    <property type="project" value="UniProtKB-KW"/>
</dbReference>